<comment type="catalytic activity">
    <reaction evidence="6">
        <text>Exonucleolytic cleavage in either 5'- to 3'- or 3'- to 5'-direction to yield nucleoside 5'-phosphates.</text>
        <dbReference type="EC" id="3.1.11.6"/>
    </reaction>
</comment>
<evidence type="ECO:0000313" key="8">
    <source>
        <dbReference type="Proteomes" id="UP000184327"/>
    </source>
</evidence>
<evidence type="ECO:0000256" key="4">
    <source>
        <dbReference type="ARBA" id="ARBA00022801"/>
    </source>
</evidence>
<gene>
    <name evidence="6" type="primary">xseB</name>
    <name evidence="7" type="ORF">SAMN02745117_01547</name>
</gene>
<dbReference type="InterPro" id="IPR003761">
    <property type="entry name" value="Exonuc_VII_S"/>
</dbReference>
<keyword evidence="4 6" id="KW-0378">Hydrolase</keyword>
<keyword evidence="8" id="KW-1185">Reference proteome</keyword>
<reference evidence="7 8" key="1">
    <citation type="submission" date="2016-11" db="EMBL/GenBank/DDBJ databases">
        <authorList>
            <person name="Jaros S."/>
            <person name="Januszkiewicz K."/>
            <person name="Wedrychowicz H."/>
        </authorList>
    </citation>
    <scope>NUCLEOTIDE SEQUENCE [LARGE SCALE GENOMIC DNA]</scope>
    <source>
        <strain evidence="7 8">DSM 16112</strain>
    </source>
</reference>
<dbReference type="Proteomes" id="UP000184327">
    <property type="component" value="Unassembled WGS sequence"/>
</dbReference>
<dbReference type="SUPFAM" id="SSF116842">
    <property type="entry name" value="XseB-like"/>
    <property type="match status" value="1"/>
</dbReference>
<dbReference type="GO" id="GO:0005829">
    <property type="term" value="C:cytosol"/>
    <property type="evidence" value="ECO:0007669"/>
    <property type="project" value="TreeGrafter"/>
</dbReference>
<comment type="function">
    <text evidence="6">Bidirectionally degrades single-stranded DNA into large acid-insoluble oligonucleotides, which are then degraded further into small acid-soluble oligonucleotides.</text>
</comment>
<evidence type="ECO:0000256" key="3">
    <source>
        <dbReference type="ARBA" id="ARBA00022722"/>
    </source>
</evidence>
<evidence type="ECO:0000256" key="5">
    <source>
        <dbReference type="ARBA" id="ARBA00022839"/>
    </source>
</evidence>
<dbReference type="RefSeq" id="WP_073356127.1">
    <property type="nucleotide sequence ID" value="NZ_FQUZ01000016.1"/>
</dbReference>
<keyword evidence="3 6" id="KW-0540">Nuclease</keyword>
<protein>
    <recommendedName>
        <fullName evidence="6">Exodeoxyribonuclease 7 small subunit</fullName>
        <ecNumber evidence="6">3.1.11.6</ecNumber>
    </recommendedName>
    <alternativeName>
        <fullName evidence="6">Exodeoxyribonuclease VII small subunit</fullName>
        <shortName evidence="6">Exonuclease VII small subunit</shortName>
    </alternativeName>
</protein>
<dbReference type="PANTHER" id="PTHR34137:SF1">
    <property type="entry name" value="EXODEOXYRIBONUCLEASE 7 SMALL SUBUNIT"/>
    <property type="match status" value="1"/>
</dbReference>
<sequence>MPARTPKNTPATYEDAMQELEQLLAQIEGGRLPLEQLLSGYQRGTELLNFCRARLQAVQEQIQTLEAD</sequence>
<name>A0A1M4ZYM4_9BURK</name>
<dbReference type="EC" id="3.1.11.6" evidence="6"/>
<evidence type="ECO:0000256" key="1">
    <source>
        <dbReference type="ARBA" id="ARBA00009998"/>
    </source>
</evidence>
<dbReference type="STRING" id="1122156.SAMN02745117_01547"/>
<comment type="similarity">
    <text evidence="1 6">Belongs to the XseB family.</text>
</comment>
<dbReference type="NCBIfam" id="TIGR01280">
    <property type="entry name" value="xseB"/>
    <property type="match status" value="1"/>
</dbReference>
<dbReference type="EMBL" id="FQUZ01000016">
    <property type="protein sequence ID" value="SHF23108.1"/>
    <property type="molecule type" value="Genomic_DNA"/>
</dbReference>
<dbReference type="Pfam" id="PF02609">
    <property type="entry name" value="Exonuc_VII_S"/>
    <property type="match status" value="1"/>
</dbReference>
<keyword evidence="5 6" id="KW-0269">Exonuclease</keyword>
<comment type="subunit">
    <text evidence="6">Heterooligomer composed of large and small subunits.</text>
</comment>
<dbReference type="GO" id="GO:0008855">
    <property type="term" value="F:exodeoxyribonuclease VII activity"/>
    <property type="evidence" value="ECO:0007669"/>
    <property type="project" value="UniProtKB-UniRule"/>
</dbReference>
<dbReference type="Gene3D" id="1.10.287.1040">
    <property type="entry name" value="Exonuclease VII, small subunit"/>
    <property type="match status" value="1"/>
</dbReference>
<dbReference type="PANTHER" id="PTHR34137">
    <property type="entry name" value="EXODEOXYRIBONUCLEASE 7 SMALL SUBUNIT"/>
    <property type="match status" value="1"/>
</dbReference>
<accession>A0A1M4ZYM4</accession>
<evidence type="ECO:0000256" key="6">
    <source>
        <dbReference type="HAMAP-Rule" id="MF_00337"/>
    </source>
</evidence>
<dbReference type="AlphaFoldDB" id="A0A1M4ZYM4"/>
<dbReference type="GO" id="GO:0009318">
    <property type="term" value="C:exodeoxyribonuclease VII complex"/>
    <property type="evidence" value="ECO:0007669"/>
    <property type="project" value="UniProtKB-UniRule"/>
</dbReference>
<dbReference type="OrthoDB" id="287668at2"/>
<organism evidence="7 8">
    <name type="scientific">Lampropedia hyalina DSM 16112</name>
    <dbReference type="NCBI Taxonomy" id="1122156"/>
    <lineage>
        <taxon>Bacteria</taxon>
        <taxon>Pseudomonadati</taxon>
        <taxon>Pseudomonadota</taxon>
        <taxon>Betaproteobacteria</taxon>
        <taxon>Burkholderiales</taxon>
        <taxon>Comamonadaceae</taxon>
        <taxon>Lampropedia</taxon>
    </lineage>
</organism>
<dbReference type="InterPro" id="IPR037004">
    <property type="entry name" value="Exonuc_VII_ssu_sf"/>
</dbReference>
<proteinExistence type="inferred from homology"/>
<keyword evidence="2 6" id="KW-0963">Cytoplasm</keyword>
<dbReference type="PIRSF" id="PIRSF006488">
    <property type="entry name" value="Exonuc_VII_S"/>
    <property type="match status" value="1"/>
</dbReference>
<comment type="subcellular location">
    <subcellularLocation>
        <location evidence="6">Cytoplasm</location>
    </subcellularLocation>
</comment>
<dbReference type="HAMAP" id="MF_00337">
    <property type="entry name" value="Exonuc_7_S"/>
    <property type="match status" value="1"/>
</dbReference>
<evidence type="ECO:0000256" key="2">
    <source>
        <dbReference type="ARBA" id="ARBA00022490"/>
    </source>
</evidence>
<evidence type="ECO:0000313" key="7">
    <source>
        <dbReference type="EMBL" id="SHF23108.1"/>
    </source>
</evidence>
<dbReference type="GO" id="GO:0006308">
    <property type="term" value="P:DNA catabolic process"/>
    <property type="evidence" value="ECO:0007669"/>
    <property type="project" value="UniProtKB-UniRule"/>
</dbReference>